<accession>A0A842JE81</accession>
<evidence type="ECO:0000313" key="3">
    <source>
        <dbReference type="EMBL" id="MBC2889987.1"/>
    </source>
</evidence>
<dbReference type="AlphaFoldDB" id="A0A842JE81"/>
<feature type="transmembrane region" description="Helical" evidence="2">
    <location>
        <begin position="376"/>
        <end position="397"/>
    </location>
</feature>
<sequence>MLSREDIKRAIVDGKVKIYPFESKNMTGIGYNLSTTNFAFSIGRGVLLPIRKDTTSSGVSHYVFIPPCDTVLFFSREYVSVDGTLAGSFYSKVSRVCQGLGHISTTLDPTWKGQLILSVNNPTDRRIRFDLDKDSGNVATMLLHDLDTPVSGPDIHDNNRGRCDLLLGHFTDPPRRGKNRRKHLELRDFVVHEYADSLNGYDDFLTADAPRDRYSKKVDELRELRERLNEDVRSIREEKYSLGQGGHYFALRSDSERQLINGCALYGLYDGERLEKLAAIESESGGASVCESQTAEAVELYLDIIDYELEMINHIRRINWQNERVHEYADEKSTLSKEQERARFWSNVGSMGGYLAAAIMLAAALIYAIACAQPENLMALLVPVLVAAFVPLTIAAIGRWGDLTSRQPTRKGGK</sequence>
<dbReference type="GO" id="GO:0006229">
    <property type="term" value="P:dUTP biosynthetic process"/>
    <property type="evidence" value="ECO:0007669"/>
    <property type="project" value="InterPro"/>
</dbReference>
<keyword evidence="2" id="KW-0812">Transmembrane</keyword>
<dbReference type="RefSeq" id="WP_185905748.1">
    <property type="nucleotide sequence ID" value="NZ_JACMSE010000009.1"/>
</dbReference>
<dbReference type="InterPro" id="IPR036157">
    <property type="entry name" value="dUTPase-like_sf"/>
</dbReference>
<dbReference type="Gene3D" id="2.70.40.10">
    <property type="match status" value="1"/>
</dbReference>
<keyword evidence="2" id="KW-0472">Membrane</keyword>
<feature type="coiled-coil region" evidence="1">
    <location>
        <begin position="211"/>
        <end position="238"/>
    </location>
</feature>
<protein>
    <recommendedName>
        <fullName evidence="5">Deoxycytidine triphosphate deaminase</fullName>
    </recommendedName>
</protein>
<dbReference type="GO" id="GO:0008829">
    <property type="term" value="F:dCTP deaminase activity"/>
    <property type="evidence" value="ECO:0007669"/>
    <property type="project" value="InterPro"/>
</dbReference>
<dbReference type="InterPro" id="IPR011962">
    <property type="entry name" value="dCTP_deaminase"/>
</dbReference>
<dbReference type="SUPFAM" id="SSF51283">
    <property type="entry name" value="dUTPase-like"/>
    <property type="match status" value="1"/>
</dbReference>
<dbReference type="Proteomes" id="UP000587396">
    <property type="component" value="Unassembled WGS sequence"/>
</dbReference>
<evidence type="ECO:0000256" key="1">
    <source>
        <dbReference type="SAM" id="Coils"/>
    </source>
</evidence>
<keyword evidence="2" id="KW-1133">Transmembrane helix</keyword>
<keyword evidence="1" id="KW-0175">Coiled coil</keyword>
<reference evidence="3 4" key="1">
    <citation type="submission" date="2020-08" db="EMBL/GenBank/DDBJ databases">
        <authorList>
            <person name="Liu C."/>
            <person name="Sun Q."/>
        </authorList>
    </citation>
    <scope>NUCLEOTIDE SEQUENCE [LARGE SCALE GENOMIC DNA]</scope>
    <source>
        <strain evidence="3 4">N22</strain>
    </source>
</reference>
<name>A0A842JE81_9ACTN</name>
<organism evidence="3 4">
    <name type="scientific">Gordonibacter massiliensis</name>
    <name type="common">ex Traore et al. 2017</name>
    <dbReference type="NCBI Taxonomy" id="1841863"/>
    <lineage>
        <taxon>Bacteria</taxon>
        <taxon>Bacillati</taxon>
        <taxon>Actinomycetota</taxon>
        <taxon>Coriobacteriia</taxon>
        <taxon>Eggerthellales</taxon>
        <taxon>Eggerthellaceae</taxon>
        <taxon>Gordonibacter</taxon>
    </lineage>
</organism>
<gene>
    <name evidence="3" type="ORF">H7313_11650</name>
</gene>
<evidence type="ECO:0000313" key="4">
    <source>
        <dbReference type="Proteomes" id="UP000587396"/>
    </source>
</evidence>
<dbReference type="Pfam" id="PF22769">
    <property type="entry name" value="DCD"/>
    <property type="match status" value="1"/>
</dbReference>
<evidence type="ECO:0000256" key="2">
    <source>
        <dbReference type="SAM" id="Phobius"/>
    </source>
</evidence>
<evidence type="ECO:0008006" key="5">
    <source>
        <dbReference type="Google" id="ProtNLM"/>
    </source>
</evidence>
<proteinExistence type="predicted"/>
<feature type="transmembrane region" description="Helical" evidence="2">
    <location>
        <begin position="351"/>
        <end position="370"/>
    </location>
</feature>
<comment type="caution">
    <text evidence="3">The sequence shown here is derived from an EMBL/GenBank/DDBJ whole genome shotgun (WGS) entry which is preliminary data.</text>
</comment>
<keyword evidence="4" id="KW-1185">Reference proteome</keyword>
<dbReference type="EMBL" id="JACMSE010000009">
    <property type="protein sequence ID" value="MBC2889987.1"/>
    <property type="molecule type" value="Genomic_DNA"/>
</dbReference>